<sequence>MYLQMALVQKPGSENYSASPIFPLIRAGILNGDGKFACFAANWYYNRQCFPNRPLDAPKTLRELIIESIETMSATRLRQAVQNGRFPKEAAFQQLMNEAMSMKLPARHSITPEFGTIAVDSQDPNAKPVTGELDFYVNGQMKWCIEMVRQCDGIGEHMGRFKKVQDSKGNKGKYRKVEMKEYYVVDCRSAKNGRGASLEPHKCVLYFADDFTTCTCAIKGHPEVTINLQM</sequence>
<dbReference type="EMBL" id="CAICTM010000309">
    <property type="protein sequence ID" value="CAB9507522.1"/>
    <property type="molecule type" value="Genomic_DNA"/>
</dbReference>
<comment type="caution">
    <text evidence="1">The sequence shown here is derived from an EMBL/GenBank/DDBJ whole genome shotgun (WGS) entry which is preliminary data.</text>
</comment>
<name>A0A9N8HC94_9STRA</name>
<reference evidence="1" key="1">
    <citation type="submission" date="2020-06" db="EMBL/GenBank/DDBJ databases">
        <authorList>
            <consortium name="Plant Systems Biology data submission"/>
        </authorList>
    </citation>
    <scope>NUCLEOTIDE SEQUENCE</scope>
    <source>
        <strain evidence="1">D6</strain>
    </source>
</reference>
<keyword evidence="2" id="KW-1185">Reference proteome</keyword>
<proteinExistence type="predicted"/>
<dbReference type="OrthoDB" id="67991at2759"/>
<gene>
    <name evidence="1" type="ORF">SEMRO_310_G113930.1</name>
</gene>
<evidence type="ECO:0000313" key="1">
    <source>
        <dbReference type="EMBL" id="CAB9507522.1"/>
    </source>
</evidence>
<dbReference type="Proteomes" id="UP001153069">
    <property type="component" value="Unassembled WGS sequence"/>
</dbReference>
<accession>A0A9N8HC94</accession>
<organism evidence="1 2">
    <name type="scientific">Seminavis robusta</name>
    <dbReference type="NCBI Taxonomy" id="568900"/>
    <lineage>
        <taxon>Eukaryota</taxon>
        <taxon>Sar</taxon>
        <taxon>Stramenopiles</taxon>
        <taxon>Ochrophyta</taxon>
        <taxon>Bacillariophyta</taxon>
        <taxon>Bacillariophyceae</taxon>
        <taxon>Bacillariophycidae</taxon>
        <taxon>Naviculales</taxon>
        <taxon>Naviculaceae</taxon>
        <taxon>Seminavis</taxon>
    </lineage>
</organism>
<dbReference type="AlphaFoldDB" id="A0A9N8HC94"/>
<evidence type="ECO:0000313" key="2">
    <source>
        <dbReference type="Proteomes" id="UP001153069"/>
    </source>
</evidence>
<protein>
    <submittedName>
        <fullName evidence="1">Uncharacterized protein</fullName>
    </submittedName>
</protein>